<comment type="caution">
    <text evidence="1">The sequence shown here is derived from an EMBL/GenBank/DDBJ whole genome shotgun (WGS) entry which is preliminary data.</text>
</comment>
<evidence type="ECO:0000313" key="1">
    <source>
        <dbReference type="EMBL" id="MPC86054.1"/>
    </source>
</evidence>
<reference evidence="1 2" key="1">
    <citation type="submission" date="2019-05" db="EMBL/GenBank/DDBJ databases">
        <title>Another draft genome of Portunus trituberculatus and its Hox gene families provides insights of decapod evolution.</title>
        <authorList>
            <person name="Jeong J.-H."/>
            <person name="Song I."/>
            <person name="Kim S."/>
            <person name="Choi T."/>
            <person name="Kim D."/>
            <person name="Ryu S."/>
            <person name="Kim W."/>
        </authorList>
    </citation>
    <scope>NUCLEOTIDE SEQUENCE [LARGE SCALE GENOMIC DNA]</scope>
    <source>
        <tissue evidence="1">Muscle</tissue>
    </source>
</reference>
<evidence type="ECO:0000313" key="2">
    <source>
        <dbReference type="Proteomes" id="UP000324222"/>
    </source>
</evidence>
<keyword evidence="2" id="KW-1185">Reference proteome</keyword>
<organism evidence="1 2">
    <name type="scientific">Portunus trituberculatus</name>
    <name type="common">Swimming crab</name>
    <name type="synonym">Neptunus trituberculatus</name>
    <dbReference type="NCBI Taxonomy" id="210409"/>
    <lineage>
        <taxon>Eukaryota</taxon>
        <taxon>Metazoa</taxon>
        <taxon>Ecdysozoa</taxon>
        <taxon>Arthropoda</taxon>
        <taxon>Crustacea</taxon>
        <taxon>Multicrustacea</taxon>
        <taxon>Malacostraca</taxon>
        <taxon>Eumalacostraca</taxon>
        <taxon>Eucarida</taxon>
        <taxon>Decapoda</taxon>
        <taxon>Pleocyemata</taxon>
        <taxon>Brachyura</taxon>
        <taxon>Eubrachyura</taxon>
        <taxon>Portunoidea</taxon>
        <taxon>Portunidae</taxon>
        <taxon>Portuninae</taxon>
        <taxon>Portunus</taxon>
    </lineage>
</organism>
<dbReference type="AlphaFoldDB" id="A0A5B7J0Q9"/>
<sequence>MIVWDARTASAASQEPRTQASISPSIFMATKRILKKVAASGRQEDTTRPLRLYSADQYAGIVF</sequence>
<gene>
    <name evidence="1" type="ORF">E2C01_080866</name>
</gene>
<accession>A0A5B7J0Q9</accession>
<protein>
    <submittedName>
        <fullName evidence="1">Uncharacterized protein</fullName>
    </submittedName>
</protein>
<proteinExistence type="predicted"/>
<dbReference type="EMBL" id="VSRR010070341">
    <property type="protein sequence ID" value="MPC86054.1"/>
    <property type="molecule type" value="Genomic_DNA"/>
</dbReference>
<dbReference type="Proteomes" id="UP000324222">
    <property type="component" value="Unassembled WGS sequence"/>
</dbReference>
<name>A0A5B7J0Q9_PORTR</name>